<gene>
    <name evidence="2" type="ORF">PHYEVI_LOCUS7233</name>
</gene>
<dbReference type="CDD" id="cd00037">
    <property type="entry name" value="CLECT"/>
    <property type="match status" value="1"/>
</dbReference>
<dbReference type="InterPro" id="IPR016187">
    <property type="entry name" value="CTDL_fold"/>
</dbReference>
<dbReference type="SMART" id="SM00034">
    <property type="entry name" value="CLECT"/>
    <property type="match status" value="1"/>
</dbReference>
<keyword evidence="3" id="KW-1185">Reference proteome</keyword>
<dbReference type="SUPFAM" id="SSF56436">
    <property type="entry name" value="C-type lectin-like"/>
    <property type="match status" value="1"/>
</dbReference>
<organism evidence="2 3">
    <name type="scientific">Phyllotreta striolata</name>
    <name type="common">Striped flea beetle</name>
    <name type="synonym">Crioceris striolata</name>
    <dbReference type="NCBI Taxonomy" id="444603"/>
    <lineage>
        <taxon>Eukaryota</taxon>
        <taxon>Metazoa</taxon>
        <taxon>Ecdysozoa</taxon>
        <taxon>Arthropoda</taxon>
        <taxon>Hexapoda</taxon>
        <taxon>Insecta</taxon>
        <taxon>Pterygota</taxon>
        <taxon>Neoptera</taxon>
        <taxon>Endopterygota</taxon>
        <taxon>Coleoptera</taxon>
        <taxon>Polyphaga</taxon>
        <taxon>Cucujiformia</taxon>
        <taxon>Chrysomeloidea</taxon>
        <taxon>Chrysomelidae</taxon>
        <taxon>Galerucinae</taxon>
        <taxon>Alticini</taxon>
        <taxon>Phyllotreta</taxon>
    </lineage>
</organism>
<reference evidence="2" key="1">
    <citation type="submission" date="2022-01" db="EMBL/GenBank/DDBJ databases">
        <authorList>
            <person name="King R."/>
        </authorList>
    </citation>
    <scope>NUCLEOTIDE SEQUENCE</scope>
</reference>
<dbReference type="Proteomes" id="UP001153712">
    <property type="component" value="Chromosome 3"/>
</dbReference>
<proteinExistence type="predicted"/>
<dbReference type="AlphaFoldDB" id="A0A9N9TUW6"/>
<feature type="domain" description="C-type lectin" evidence="1">
    <location>
        <begin position="59"/>
        <end position="190"/>
    </location>
</feature>
<dbReference type="PROSITE" id="PS50041">
    <property type="entry name" value="C_TYPE_LECTIN_2"/>
    <property type="match status" value="1"/>
</dbReference>
<dbReference type="Pfam" id="PF00059">
    <property type="entry name" value="Lectin_C"/>
    <property type="match status" value="1"/>
</dbReference>
<accession>A0A9N9TUW6</accession>
<evidence type="ECO:0000313" key="2">
    <source>
        <dbReference type="EMBL" id="CAG9860885.1"/>
    </source>
</evidence>
<dbReference type="InterPro" id="IPR016186">
    <property type="entry name" value="C-type_lectin-like/link_sf"/>
</dbReference>
<evidence type="ECO:0000313" key="3">
    <source>
        <dbReference type="Proteomes" id="UP001153712"/>
    </source>
</evidence>
<dbReference type="InterPro" id="IPR001304">
    <property type="entry name" value="C-type_lectin-like"/>
</dbReference>
<evidence type="ECO:0000259" key="1">
    <source>
        <dbReference type="PROSITE" id="PS50041"/>
    </source>
</evidence>
<dbReference type="OrthoDB" id="6755816at2759"/>
<dbReference type="Gene3D" id="3.10.100.10">
    <property type="entry name" value="Mannose-Binding Protein A, subunit A"/>
    <property type="match status" value="1"/>
</dbReference>
<sequence length="201" mass="23974">MLWFRLYCFCAIFALFCFNQISTHFIGTKNKTKKLVRRSIGDDGTLTDQNRPHLNLISNGNKSYHFQNIFKVDFLESYQFCKSNNMELLHIESEDENKFLSKKFYELDKKFHFSDEFYWTSGTRTLRKNITWMWLSTGELFSYTNWKPGQPNNSTQKCMAINASYSKNKKTIEYQWSDINCTSNHFFVCEFTDTKNYTKTP</sequence>
<name>A0A9N9TUW6_PHYSR</name>
<dbReference type="EMBL" id="OU900096">
    <property type="protein sequence ID" value="CAG9860885.1"/>
    <property type="molecule type" value="Genomic_DNA"/>
</dbReference>
<dbReference type="PANTHER" id="PTHR22803">
    <property type="entry name" value="MANNOSE, PHOSPHOLIPASE, LECTIN RECEPTOR RELATED"/>
    <property type="match status" value="1"/>
</dbReference>
<dbReference type="InterPro" id="IPR050111">
    <property type="entry name" value="C-type_lectin/snaclec_domain"/>
</dbReference>
<protein>
    <recommendedName>
        <fullName evidence="1">C-type lectin domain-containing protein</fullName>
    </recommendedName>
</protein>